<feature type="region of interest" description="Disordered" evidence="1">
    <location>
        <begin position="148"/>
        <end position="176"/>
    </location>
</feature>
<keyword evidence="2" id="KW-0472">Membrane</keyword>
<proteinExistence type="predicted"/>
<dbReference type="Proteomes" id="UP000230292">
    <property type="component" value="Unassembled WGS sequence"/>
</dbReference>
<reference evidence="4 5" key="1">
    <citation type="submission" date="2017-09" db="EMBL/GenBank/DDBJ databases">
        <title>Depth-based differentiation of microbial function through sediment-hosted aquifers and enrichment of novel symbionts in the deep terrestrial subsurface.</title>
        <authorList>
            <person name="Probst A.J."/>
            <person name="Ladd B."/>
            <person name="Jarett J.K."/>
            <person name="Geller-Mcgrath D.E."/>
            <person name="Sieber C.M."/>
            <person name="Emerson J.B."/>
            <person name="Anantharaman K."/>
            <person name="Thomas B.C."/>
            <person name="Malmstrom R."/>
            <person name="Stieglmeier M."/>
            <person name="Klingl A."/>
            <person name="Woyke T."/>
            <person name="Ryan C.M."/>
            <person name="Banfield J.F."/>
        </authorList>
    </citation>
    <scope>NUCLEOTIDE SEQUENCE [LARGE SCALE GENOMIC DNA]</scope>
    <source>
        <strain evidence="4">CG15_BIG_FIL_POST_REV_8_21_14_020_45_12</strain>
    </source>
</reference>
<dbReference type="PROSITE" id="PS00018">
    <property type="entry name" value="EF_HAND_1"/>
    <property type="match status" value="1"/>
</dbReference>
<evidence type="ECO:0000313" key="5">
    <source>
        <dbReference type="Proteomes" id="UP000230292"/>
    </source>
</evidence>
<feature type="compositionally biased region" description="Low complexity" evidence="1">
    <location>
        <begin position="148"/>
        <end position="169"/>
    </location>
</feature>
<sequence length="412" mass="44363">MFDDNSQSKPKLGATVGAGGIASSQPQTPTATYSSPLASSEQPIYTMPEKFMPPKHTKSSGGGKKWLLIFGVVISILAIGAAIVVYALYITSEPTVDNNAAVQNANTNQVENNNAKASTNENSNNANVVDNSNGGIGSVINLNDNDNVNDDFLNGNDNSNSSTNGNTNTAESPFIDKSKVTLARDKDKDKLTDEEEELYGTLFDKPDTDKDGFIDGSEVINGFSPTDAEETLLNSGLVIQYENEDYGWHIDYPANWFAEPVGAAGDDVLFTSDSVEGELIEVVVVENTKEQSAAQWFASLYSDIDPSDLESVTVAGLKGIVSPDGFTYYIADDLYIIGVIYNFGAKTEIHFSTTFEMMVRSFKYTEQKKAKVKTDTNENSNSNDNANTNSTNSNTNSNTNTNVNSNTNGSST</sequence>
<accession>A0A2M7H3M4</accession>
<feature type="domain" description="EF-hand" evidence="3">
    <location>
        <begin position="194"/>
        <end position="229"/>
    </location>
</feature>
<feature type="compositionally biased region" description="Polar residues" evidence="1">
    <location>
        <begin position="22"/>
        <end position="38"/>
    </location>
</feature>
<evidence type="ECO:0000259" key="3">
    <source>
        <dbReference type="PROSITE" id="PS50222"/>
    </source>
</evidence>
<dbReference type="AlphaFoldDB" id="A0A2M7H3M4"/>
<evidence type="ECO:0000256" key="1">
    <source>
        <dbReference type="SAM" id="MobiDB-lite"/>
    </source>
</evidence>
<feature type="transmembrane region" description="Helical" evidence="2">
    <location>
        <begin position="66"/>
        <end position="89"/>
    </location>
</feature>
<dbReference type="EMBL" id="PFGC01000038">
    <property type="protein sequence ID" value="PIW36826.1"/>
    <property type="molecule type" value="Genomic_DNA"/>
</dbReference>
<dbReference type="GO" id="GO:0005509">
    <property type="term" value="F:calcium ion binding"/>
    <property type="evidence" value="ECO:0007669"/>
    <property type="project" value="InterPro"/>
</dbReference>
<dbReference type="InterPro" id="IPR011992">
    <property type="entry name" value="EF-hand-dom_pair"/>
</dbReference>
<protein>
    <recommendedName>
        <fullName evidence="3">EF-hand domain-containing protein</fullName>
    </recommendedName>
</protein>
<feature type="compositionally biased region" description="Low complexity" evidence="1">
    <location>
        <begin position="377"/>
        <end position="412"/>
    </location>
</feature>
<feature type="region of interest" description="Disordered" evidence="1">
    <location>
        <begin position="1"/>
        <end position="38"/>
    </location>
</feature>
<name>A0A2M7H3M4_9BACT</name>
<comment type="caution">
    <text evidence="4">The sequence shown here is derived from an EMBL/GenBank/DDBJ whole genome shotgun (WGS) entry which is preliminary data.</text>
</comment>
<dbReference type="SUPFAM" id="SSF47473">
    <property type="entry name" value="EF-hand"/>
    <property type="match status" value="1"/>
</dbReference>
<organism evidence="4 5">
    <name type="scientific">Candidatus Kerfeldbacteria bacterium CG15_BIG_FIL_POST_REV_8_21_14_020_45_12</name>
    <dbReference type="NCBI Taxonomy" id="2014247"/>
    <lineage>
        <taxon>Bacteria</taxon>
        <taxon>Candidatus Kerfeldiibacteriota</taxon>
    </lineage>
</organism>
<evidence type="ECO:0000313" key="4">
    <source>
        <dbReference type="EMBL" id="PIW36826.1"/>
    </source>
</evidence>
<evidence type="ECO:0000256" key="2">
    <source>
        <dbReference type="SAM" id="Phobius"/>
    </source>
</evidence>
<gene>
    <name evidence="4" type="ORF">COW24_03225</name>
</gene>
<keyword evidence="2" id="KW-0812">Transmembrane</keyword>
<dbReference type="InterPro" id="IPR002048">
    <property type="entry name" value="EF_hand_dom"/>
</dbReference>
<keyword evidence="2" id="KW-1133">Transmembrane helix</keyword>
<feature type="region of interest" description="Disordered" evidence="1">
    <location>
        <begin position="370"/>
        <end position="412"/>
    </location>
</feature>
<dbReference type="InterPro" id="IPR018247">
    <property type="entry name" value="EF_Hand_1_Ca_BS"/>
</dbReference>
<dbReference type="PROSITE" id="PS50222">
    <property type="entry name" value="EF_HAND_2"/>
    <property type="match status" value="1"/>
</dbReference>